<dbReference type="Proteomes" id="UP000076490">
    <property type="component" value="Unassembled WGS sequence"/>
</dbReference>
<evidence type="ECO:0000313" key="3">
    <source>
        <dbReference type="Proteomes" id="UP000076490"/>
    </source>
</evidence>
<reference evidence="2 3" key="1">
    <citation type="submission" date="2016-01" db="EMBL/GenBank/DDBJ databases">
        <title>Whole genome sequencing of Bhargavaea cecembensis T14.</title>
        <authorList>
            <person name="Hong K.W."/>
        </authorList>
    </citation>
    <scope>NUCLEOTIDE SEQUENCE [LARGE SCALE GENOMIC DNA]</scope>
    <source>
        <strain evidence="2 3">T14</strain>
    </source>
</reference>
<dbReference type="OrthoDB" id="2435178at2"/>
<feature type="transmembrane region" description="Helical" evidence="1">
    <location>
        <begin position="210"/>
        <end position="235"/>
    </location>
</feature>
<comment type="caution">
    <text evidence="2">The sequence shown here is derived from an EMBL/GenBank/DDBJ whole genome shotgun (WGS) entry which is preliminary data.</text>
</comment>
<feature type="transmembrane region" description="Helical" evidence="1">
    <location>
        <begin position="179"/>
        <end position="198"/>
    </location>
</feature>
<feature type="transmembrane region" description="Helical" evidence="1">
    <location>
        <begin position="30"/>
        <end position="52"/>
    </location>
</feature>
<name>A0A163FF04_9BACL</name>
<dbReference type="RefSeq" id="WP_063180142.1">
    <property type="nucleotide sequence ID" value="NZ_LQNT01000009.1"/>
</dbReference>
<feature type="transmembrane region" description="Helical" evidence="1">
    <location>
        <begin position="64"/>
        <end position="84"/>
    </location>
</feature>
<gene>
    <name evidence="2" type="ORF">AV656_06465</name>
</gene>
<feature type="transmembrane region" description="Helical" evidence="1">
    <location>
        <begin position="96"/>
        <end position="120"/>
    </location>
</feature>
<proteinExistence type="predicted"/>
<sequence length="257" mass="29544">MKESLANEEFRNYAVLRLPIESGRQSPQNLAGNMLLASFLQAGLFAAEYYIVGYSSGHPWKEQVLTGHFWFTAILIALSLLYSFPAVYRRSEKLQYLISILVSQNLFGITFYICAMFVATRGTEASAESMVNFTWISLLIGLLVFLLVFVRLIRKIRRGDYREGSRQEEMREQFEYKSYIPAATMAGLGIFFVLQYVIRQNGWTDFGSLLFALIGFGLFYAMLFVLPEQLVILYCKFRFRCFNYNGGSGSRMTEGRF</sequence>
<evidence type="ECO:0008006" key="4">
    <source>
        <dbReference type="Google" id="ProtNLM"/>
    </source>
</evidence>
<dbReference type="EMBL" id="LQNT01000009">
    <property type="protein sequence ID" value="KZE38546.1"/>
    <property type="molecule type" value="Genomic_DNA"/>
</dbReference>
<keyword evidence="1" id="KW-0812">Transmembrane</keyword>
<organism evidence="2 3">
    <name type="scientific">Bhargavaea cecembensis</name>
    <dbReference type="NCBI Taxonomy" id="394098"/>
    <lineage>
        <taxon>Bacteria</taxon>
        <taxon>Bacillati</taxon>
        <taxon>Bacillota</taxon>
        <taxon>Bacilli</taxon>
        <taxon>Bacillales</taxon>
        <taxon>Caryophanaceae</taxon>
        <taxon>Bhargavaea</taxon>
    </lineage>
</organism>
<evidence type="ECO:0000256" key="1">
    <source>
        <dbReference type="SAM" id="Phobius"/>
    </source>
</evidence>
<feature type="transmembrane region" description="Helical" evidence="1">
    <location>
        <begin position="132"/>
        <end position="153"/>
    </location>
</feature>
<accession>A0A163FF04</accession>
<protein>
    <recommendedName>
        <fullName evidence="4">ABC transporter ATPase</fullName>
    </recommendedName>
</protein>
<evidence type="ECO:0000313" key="2">
    <source>
        <dbReference type="EMBL" id="KZE38546.1"/>
    </source>
</evidence>
<keyword evidence="1" id="KW-1133">Transmembrane helix</keyword>
<dbReference type="AlphaFoldDB" id="A0A163FF04"/>
<keyword evidence="1" id="KW-0472">Membrane</keyword>